<evidence type="ECO:0000256" key="1">
    <source>
        <dbReference type="ARBA" id="ARBA00004123"/>
    </source>
</evidence>
<accession>A0A4Z2CXE8</accession>
<reference evidence="5 6" key="1">
    <citation type="submission" date="2019-03" db="EMBL/GenBank/DDBJ databases">
        <title>An improved genome assembly of the fluke Schistosoma japonicum.</title>
        <authorList>
            <person name="Hu W."/>
            <person name="Luo F."/>
            <person name="Yin M."/>
            <person name="Mo X."/>
            <person name="Sun C."/>
            <person name="Wu Q."/>
            <person name="Zhu B."/>
            <person name="Xiang M."/>
            <person name="Wang J."/>
            <person name="Wang Y."/>
            <person name="Zhang T."/>
            <person name="Xu B."/>
            <person name="Zheng H."/>
            <person name="Feng Z."/>
        </authorList>
    </citation>
    <scope>NUCLEOTIDE SEQUENCE [LARGE SCALE GENOMIC DNA]</scope>
    <source>
        <strain evidence="5">HuSjv2</strain>
        <tissue evidence="5">Worms</tissue>
    </source>
</reference>
<name>A0A4Z2CXE8_SCHJA</name>
<dbReference type="GO" id="GO:0003690">
    <property type="term" value="F:double-stranded DNA binding"/>
    <property type="evidence" value="ECO:0007669"/>
    <property type="project" value="TreeGrafter"/>
</dbReference>
<protein>
    <submittedName>
        <fullName evidence="5">Calmodulin-binding transcription activator 2</fullName>
    </submittedName>
</protein>
<dbReference type="GO" id="GO:0003712">
    <property type="term" value="F:transcription coregulator activity"/>
    <property type="evidence" value="ECO:0007669"/>
    <property type="project" value="TreeGrafter"/>
</dbReference>
<keyword evidence="3" id="KW-0539">Nucleus</keyword>
<evidence type="ECO:0000313" key="5">
    <source>
        <dbReference type="EMBL" id="TNN08808.1"/>
    </source>
</evidence>
<dbReference type="GO" id="GO:0006357">
    <property type="term" value="P:regulation of transcription by RNA polymerase II"/>
    <property type="evidence" value="ECO:0007669"/>
    <property type="project" value="TreeGrafter"/>
</dbReference>
<evidence type="ECO:0000313" key="6">
    <source>
        <dbReference type="Proteomes" id="UP000311919"/>
    </source>
</evidence>
<dbReference type="OrthoDB" id="407555at2759"/>
<comment type="caution">
    <text evidence="5">The sequence shown here is derived from an EMBL/GenBank/DDBJ whole genome shotgun (WGS) entry which is preliminary data.</text>
</comment>
<dbReference type="InterPro" id="IPR005559">
    <property type="entry name" value="CG-1_dom"/>
</dbReference>
<feature type="domain" description="CG-1" evidence="4">
    <location>
        <begin position="65"/>
        <end position="192"/>
    </location>
</feature>
<proteinExistence type="predicted"/>
<keyword evidence="2" id="KW-0804">Transcription</keyword>
<dbReference type="SMART" id="SM01076">
    <property type="entry name" value="CG-1"/>
    <property type="match status" value="1"/>
</dbReference>
<dbReference type="PROSITE" id="PS51437">
    <property type="entry name" value="CG_1"/>
    <property type="match status" value="1"/>
</dbReference>
<dbReference type="PANTHER" id="PTHR23335">
    <property type="entry name" value="CALMODULIN-BINDING TRANSCRIPTION ACTIVATOR CAMTA"/>
    <property type="match status" value="1"/>
</dbReference>
<dbReference type="PANTHER" id="PTHR23335:SF1">
    <property type="entry name" value="CALMODULIN-BINDING TRANSCRIPTION ACTIVATOR, ISOFORM F"/>
    <property type="match status" value="1"/>
</dbReference>
<dbReference type="Proteomes" id="UP000311919">
    <property type="component" value="Unassembled WGS sequence"/>
</dbReference>
<evidence type="ECO:0000259" key="4">
    <source>
        <dbReference type="PROSITE" id="PS51437"/>
    </source>
</evidence>
<dbReference type="PROSITE" id="PS50096">
    <property type="entry name" value="IQ"/>
    <property type="match status" value="1"/>
</dbReference>
<evidence type="ECO:0000256" key="2">
    <source>
        <dbReference type="ARBA" id="ARBA00023163"/>
    </source>
</evidence>
<keyword evidence="6" id="KW-1185">Reference proteome</keyword>
<evidence type="ECO:0000256" key="3">
    <source>
        <dbReference type="ARBA" id="ARBA00023242"/>
    </source>
</evidence>
<gene>
    <name evidence="5" type="ORF">EWB00_006790</name>
</gene>
<comment type="subcellular location">
    <subcellularLocation>
        <location evidence="1">Nucleus</location>
    </subcellularLocation>
</comment>
<dbReference type="STRING" id="6182.A0A4Z2CXE8"/>
<organism evidence="5 6">
    <name type="scientific">Schistosoma japonicum</name>
    <name type="common">Blood fluke</name>
    <dbReference type="NCBI Taxonomy" id="6182"/>
    <lineage>
        <taxon>Eukaryota</taxon>
        <taxon>Metazoa</taxon>
        <taxon>Spiralia</taxon>
        <taxon>Lophotrochozoa</taxon>
        <taxon>Platyhelminthes</taxon>
        <taxon>Trematoda</taxon>
        <taxon>Digenea</taxon>
        <taxon>Strigeidida</taxon>
        <taxon>Schistosomatoidea</taxon>
        <taxon>Schistosomatidae</taxon>
        <taxon>Schistosoma</taxon>
    </lineage>
</organism>
<sequence length="1887" mass="213821">MKNQSCKFSLNYLPVPCNNIKNTLPVAHTSLCGDTGISNNNVNNNDTTLDQSSFELPKSLRSLVIPSVCVARKLVWCNHKEIAELLLGACTHPDWLSSVVHVRPINGSIIFYRRELATVARKQDGYLWKKKPNKRTTKEIHMVFKVQGIECIIANYAHSALISTFHRRTYSLRFNPSIVLFHYLNVPLLTHENKLCLPLPTLSEIDRNELTYAQLVEQLVNMFNSFPKRIIKPGVDQILNFDLTFSSLIQILSDHIWNSSVNPNSPSSSSSFVSQNHCGEMLSCNAVRSFCLSHFDINHHSNAAVFLLITPKLNSNSQTILELVFSNSKSSYRTTLHARNTCGHQFSNIGNNNSYYNEVNSGNDDIPFTFSCSKIINEHYQNNYLFKHNNCNGSNDNSDSYNDEVDNFAVNPDKHENNAESNNLLSDVMINWAIDSSYSSVTTKKNTKDDITLNYNHYNEEVTDDRFDQYVNDNNYNNATQHSNDNVITNNYCYGNDNDSVVITPVEIGCSDELLSSTDLMITSTSTYSPFMPTYTDEDLGLLSSELVTGSDLLENALTTTSSGTQTKTTTTIDDDSDDHCCTSEHLEATRNSLSPQNHITDELSSSDFDVHTISDNEKHSLQNVYVSNGDEEVNDNLLNGNNNKNNKINDNLNSPNVKQTYQNHGLFPVENIYKPSRNESFAHTQPSNQLVDICNSVIADGEYSKSDSYWCHNINLSKLKLSDDLLRWIVFIRFSSLTPNMHLSIESEDEFILLPNHKSRMFNKSFDESNYIPIVTKHVKDMPSEDIFDPVLTNYLTSRFHEYPKLDMPIRHNRYVDKLEMYLTLQLVEWMKKTYYSSYHYDNIIIQSNGNEQSNYGNNNNRIDQNPVNYLSEAENEFDELTIQQLQEQMASMKIDMSLLSCAAALGYSELILGLLQWAVRIYCNQSTSFFTDDCTATADGDTELFRILSLLHDLSPNNSTSLTYPVLTPLGSAILYEQIVATRLLVVWDPDALHKPCFYKSMVTCSKFSDEFTPIKLALATKSESMQKCLEQLEVLCFSNVQSYETDTVMMKLRRVLDNYTGILSNSPSNILQNFDHIELTSIDVGSKQTTPPFTQSLGNIQPNLFELDSSKQNHSLKVSVGDINGDDILREESLYHSISLRNISNLSCILNEFNNTSSKSSTANNQFTDNSSSFEHISVNNNWFNTSNEIYNSTAVNSNIPRRNVYNWGKQSYNRRQCHHHQYLDSTSLYASVTNLMKDDHSQMFCLADRIIKAMPSRIVNLHTESSNGDLSVNDYNSENEGFHSSSIQFSDSALGKSIVLNRAPVDRHISHSSLCHHESSNIITNAIQLTNNNTNRNPTKIMLDDTKSAINHNDKSIGSFNSLPSKRHYPDKNLTSSLYGLRCHGGIANVGYPENKVNHRLKGALLSFHEPLGRRRTYFTSNQQHNSKLKTSSGENNADIDDYDCDDENNFKWNFHEAKVFASNSMFNTSLSSNSFVSSGLNSAISSNENDYDKPQYNRRGKSLSAFSLNSPPPSTAQIAEHFNAVPGKFMETDLSRLTLSDMEQKRLYEAAKIIQKYYRAYKKHTHQSVIMHNNNCSVMSDTFTLNPSNNYTSKTDLPIFDKHSSDKIHSESVCIFNKEDNSTASLLNNESEWSNDDVLLLGIENDTSVGLEVEIETTYENSLTNDSYPCLSGQFSLPEETDFNCPLEKTDNFSSDCILTPVQSSNSPQTSVTSSSGGTCNKEIEAAIVIQSYYRRYKQYAYYKRLYQAALLIQNQYRWYVNQKKNGNGISAGPKLRKPRPSQFSTSRYRICTRKQKVNNSAYTEVNVGVRLRKPVVSISGCIRHRSATRFSPFNNNNNTPCISLINSHNINHLPSRFICFEERSIESFDNHQCYSNNSPVV</sequence>
<dbReference type="GO" id="GO:0005634">
    <property type="term" value="C:nucleus"/>
    <property type="evidence" value="ECO:0007669"/>
    <property type="project" value="UniProtKB-SubCell"/>
</dbReference>
<dbReference type="EMBL" id="SKCS01000403">
    <property type="protein sequence ID" value="TNN08808.1"/>
    <property type="molecule type" value="Genomic_DNA"/>
</dbReference>
<dbReference type="Pfam" id="PF03859">
    <property type="entry name" value="CG-1"/>
    <property type="match status" value="1"/>
</dbReference>
<dbReference type="Gene3D" id="1.20.5.190">
    <property type="match status" value="1"/>
</dbReference>